<dbReference type="SUPFAM" id="SSF46689">
    <property type="entry name" value="Homeodomain-like"/>
    <property type="match status" value="1"/>
</dbReference>
<dbReference type="InterPro" id="IPR001647">
    <property type="entry name" value="HTH_TetR"/>
</dbReference>
<dbReference type="PRINTS" id="PR00455">
    <property type="entry name" value="HTHTETR"/>
</dbReference>
<accession>A0A1M6SQG8</accession>
<protein>
    <submittedName>
        <fullName evidence="4">Transcriptional regulator, TetR family</fullName>
    </submittedName>
</protein>
<dbReference type="PROSITE" id="PS50977">
    <property type="entry name" value="HTH_TETR_2"/>
    <property type="match status" value="1"/>
</dbReference>
<proteinExistence type="predicted"/>
<dbReference type="Pfam" id="PF14246">
    <property type="entry name" value="TetR_C_7"/>
    <property type="match status" value="1"/>
</dbReference>
<dbReference type="GO" id="GO:0000976">
    <property type="term" value="F:transcription cis-regulatory region binding"/>
    <property type="evidence" value="ECO:0007669"/>
    <property type="project" value="TreeGrafter"/>
</dbReference>
<dbReference type="Gene3D" id="1.10.10.60">
    <property type="entry name" value="Homeodomain-like"/>
    <property type="match status" value="1"/>
</dbReference>
<dbReference type="Gene3D" id="1.10.357.10">
    <property type="entry name" value="Tetracycline Repressor, domain 2"/>
    <property type="match status" value="1"/>
</dbReference>
<dbReference type="AlphaFoldDB" id="A0A1M6SQG8"/>
<dbReference type="InterPro" id="IPR050109">
    <property type="entry name" value="HTH-type_TetR-like_transc_reg"/>
</dbReference>
<evidence type="ECO:0000256" key="1">
    <source>
        <dbReference type="ARBA" id="ARBA00023125"/>
    </source>
</evidence>
<dbReference type="InterPro" id="IPR023772">
    <property type="entry name" value="DNA-bd_HTH_TetR-type_CS"/>
</dbReference>
<evidence type="ECO:0000256" key="2">
    <source>
        <dbReference type="PROSITE-ProRule" id="PRU00335"/>
    </source>
</evidence>
<evidence type="ECO:0000313" key="4">
    <source>
        <dbReference type="EMBL" id="SHK46880.1"/>
    </source>
</evidence>
<keyword evidence="1 2" id="KW-0238">DNA-binding</keyword>
<dbReference type="GO" id="GO:0003700">
    <property type="term" value="F:DNA-binding transcription factor activity"/>
    <property type="evidence" value="ECO:0007669"/>
    <property type="project" value="TreeGrafter"/>
</dbReference>
<feature type="domain" description="HTH tetR-type" evidence="3">
    <location>
        <begin position="15"/>
        <end position="75"/>
    </location>
</feature>
<dbReference type="Proteomes" id="UP000189935">
    <property type="component" value="Chromosome I"/>
</dbReference>
<dbReference type="SUPFAM" id="SSF48498">
    <property type="entry name" value="Tetracyclin repressor-like, C-terminal domain"/>
    <property type="match status" value="1"/>
</dbReference>
<gene>
    <name evidence="4" type="ORF">SAMN05444159_3330</name>
</gene>
<dbReference type="PANTHER" id="PTHR30055:SF146">
    <property type="entry name" value="HTH-TYPE TRANSCRIPTIONAL DUAL REGULATOR CECR"/>
    <property type="match status" value="1"/>
</dbReference>
<dbReference type="PANTHER" id="PTHR30055">
    <property type="entry name" value="HTH-TYPE TRANSCRIPTIONAL REGULATOR RUTR"/>
    <property type="match status" value="1"/>
</dbReference>
<dbReference type="InterPro" id="IPR036271">
    <property type="entry name" value="Tet_transcr_reg_TetR-rel_C_sf"/>
</dbReference>
<dbReference type="InterPro" id="IPR039536">
    <property type="entry name" value="TetR_C_Proteobacteria"/>
</dbReference>
<sequence>MPATATVRRTRPRGEVRRSQILDAATEIFLENGYGGATIDLVVERAGASKATVYSFFGGKDGLFAAIVEERVERIVSAFGDPEVVHSDVLHALAHIARRYMEVVMAPDAVGFNRLIIAEGIRFPELARTFFQLGPERTQAHLAGMLSVWRARGLIRLDDPQLAAVQFLDSVGGDLHRRAMAGILPKNLRAAIQRSIDHAVKVFWNGIKV</sequence>
<dbReference type="InterPro" id="IPR009057">
    <property type="entry name" value="Homeodomain-like_sf"/>
</dbReference>
<dbReference type="EMBL" id="LT670844">
    <property type="protein sequence ID" value="SHK46880.1"/>
    <property type="molecule type" value="Genomic_DNA"/>
</dbReference>
<evidence type="ECO:0000259" key="3">
    <source>
        <dbReference type="PROSITE" id="PS50977"/>
    </source>
</evidence>
<dbReference type="PROSITE" id="PS01081">
    <property type="entry name" value="HTH_TETR_1"/>
    <property type="match status" value="1"/>
</dbReference>
<dbReference type="Pfam" id="PF00440">
    <property type="entry name" value="TetR_N"/>
    <property type="match status" value="1"/>
</dbReference>
<name>A0A1M6SQG8_9BRAD</name>
<evidence type="ECO:0000313" key="5">
    <source>
        <dbReference type="Proteomes" id="UP000189935"/>
    </source>
</evidence>
<feature type="DNA-binding region" description="H-T-H motif" evidence="2">
    <location>
        <begin position="38"/>
        <end position="57"/>
    </location>
</feature>
<reference evidence="4 5" key="1">
    <citation type="submission" date="2016-11" db="EMBL/GenBank/DDBJ databases">
        <authorList>
            <person name="Jaros S."/>
            <person name="Januszkiewicz K."/>
            <person name="Wedrychowicz H."/>
        </authorList>
    </citation>
    <scope>NUCLEOTIDE SEQUENCE [LARGE SCALE GENOMIC DNA]</scope>
    <source>
        <strain evidence="4 5">GAS499</strain>
    </source>
</reference>
<organism evidence="4 5">
    <name type="scientific">Bradyrhizobium lablabi</name>
    <dbReference type="NCBI Taxonomy" id="722472"/>
    <lineage>
        <taxon>Bacteria</taxon>
        <taxon>Pseudomonadati</taxon>
        <taxon>Pseudomonadota</taxon>
        <taxon>Alphaproteobacteria</taxon>
        <taxon>Hyphomicrobiales</taxon>
        <taxon>Nitrobacteraceae</taxon>
        <taxon>Bradyrhizobium</taxon>
    </lineage>
</organism>